<dbReference type="Proteomes" id="UP001372834">
    <property type="component" value="Unassembled WGS sequence"/>
</dbReference>
<gene>
    <name evidence="1" type="ORF">RUM43_009495</name>
</gene>
<evidence type="ECO:0000313" key="2">
    <source>
        <dbReference type="Proteomes" id="UP001372834"/>
    </source>
</evidence>
<dbReference type="AlphaFoldDB" id="A0AAN8S2C3"/>
<name>A0AAN8S2C3_POLSC</name>
<sequence>MFFIFLLLESEAEEGISDFSEQQLTRESSEPLSSAILFISGVTLRGDLSGREEITAERLTYDQMGFVTELPITDVTQNII</sequence>
<organism evidence="1 2">
    <name type="scientific">Polyplax serrata</name>
    <name type="common">Common mouse louse</name>
    <dbReference type="NCBI Taxonomy" id="468196"/>
    <lineage>
        <taxon>Eukaryota</taxon>
        <taxon>Metazoa</taxon>
        <taxon>Ecdysozoa</taxon>
        <taxon>Arthropoda</taxon>
        <taxon>Hexapoda</taxon>
        <taxon>Insecta</taxon>
        <taxon>Pterygota</taxon>
        <taxon>Neoptera</taxon>
        <taxon>Paraneoptera</taxon>
        <taxon>Psocodea</taxon>
        <taxon>Troctomorpha</taxon>
        <taxon>Phthiraptera</taxon>
        <taxon>Anoplura</taxon>
        <taxon>Polyplacidae</taxon>
        <taxon>Polyplax</taxon>
    </lineage>
</organism>
<dbReference type="EMBL" id="JAWJWE010000038">
    <property type="protein sequence ID" value="KAK6623643.1"/>
    <property type="molecule type" value="Genomic_DNA"/>
</dbReference>
<reference evidence="1 2" key="1">
    <citation type="submission" date="2023-10" db="EMBL/GenBank/DDBJ databases">
        <title>Genomes of two closely related lineages of the louse Polyplax serrata with different host specificities.</title>
        <authorList>
            <person name="Martinu J."/>
            <person name="Tarabai H."/>
            <person name="Stefka J."/>
            <person name="Hypsa V."/>
        </authorList>
    </citation>
    <scope>NUCLEOTIDE SEQUENCE [LARGE SCALE GENOMIC DNA]</scope>
    <source>
        <strain evidence="1">HR10_N</strain>
    </source>
</reference>
<proteinExistence type="predicted"/>
<accession>A0AAN8S2C3</accession>
<protein>
    <submittedName>
        <fullName evidence="1">Uncharacterized protein</fullName>
    </submittedName>
</protein>
<comment type="caution">
    <text evidence="1">The sequence shown here is derived from an EMBL/GenBank/DDBJ whole genome shotgun (WGS) entry which is preliminary data.</text>
</comment>
<evidence type="ECO:0000313" key="1">
    <source>
        <dbReference type="EMBL" id="KAK6623643.1"/>
    </source>
</evidence>